<evidence type="ECO:0000256" key="1">
    <source>
        <dbReference type="ARBA" id="ARBA00004613"/>
    </source>
</evidence>
<keyword evidence="6 7" id="KW-0378">Hydrolase</keyword>
<comment type="subcellular location">
    <subcellularLocation>
        <location evidence="1 5">Secreted</location>
    </subcellularLocation>
</comment>
<organism evidence="10">
    <name type="scientific">Caenorhabditis brenneri</name>
    <name type="common">Nematode worm</name>
    <dbReference type="NCBI Taxonomy" id="135651"/>
    <lineage>
        <taxon>Eukaryota</taxon>
        <taxon>Metazoa</taxon>
        <taxon>Ecdysozoa</taxon>
        <taxon>Nematoda</taxon>
        <taxon>Chromadorea</taxon>
        <taxon>Rhabditida</taxon>
        <taxon>Rhabditina</taxon>
        <taxon>Rhabditomorpha</taxon>
        <taxon>Rhabditoidea</taxon>
        <taxon>Rhabditidae</taxon>
        <taxon>Peloderinae</taxon>
        <taxon>Caenorhabditis</taxon>
    </lineage>
</organism>
<keyword evidence="10" id="KW-1185">Reference proteome</keyword>
<dbReference type="SMART" id="SM00235">
    <property type="entry name" value="ZnMc"/>
    <property type="match status" value="1"/>
</dbReference>
<keyword evidence="5 7" id="KW-0732">Signal</keyword>
<dbReference type="GO" id="GO:0006508">
    <property type="term" value="P:proteolysis"/>
    <property type="evidence" value="ECO:0007669"/>
    <property type="project" value="UniProtKB-KW"/>
</dbReference>
<dbReference type="PANTHER" id="PTHR10127:SF794">
    <property type="entry name" value="ZINC METALLOPROTEINASE NAS-22-RELATED"/>
    <property type="match status" value="1"/>
</dbReference>
<dbReference type="Gene3D" id="3.40.390.10">
    <property type="entry name" value="Collagenase (Catalytic Domain)"/>
    <property type="match status" value="1"/>
</dbReference>
<dbReference type="GO" id="GO:0004222">
    <property type="term" value="F:metalloendopeptidase activity"/>
    <property type="evidence" value="ECO:0007669"/>
    <property type="project" value="UniProtKB-UniRule"/>
</dbReference>
<dbReference type="HOGENOM" id="CLU_017286_1_1_1"/>
<evidence type="ECO:0000313" key="9">
    <source>
        <dbReference type="EMBL" id="EGT48694.1"/>
    </source>
</evidence>
<protein>
    <recommendedName>
        <fullName evidence="5">Zinc metalloproteinase</fullName>
    </recommendedName>
</protein>
<dbReference type="GO" id="GO:0008270">
    <property type="term" value="F:zinc ion binding"/>
    <property type="evidence" value="ECO:0007669"/>
    <property type="project" value="UniProtKB-UniRule"/>
</dbReference>
<keyword evidence="6 7" id="KW-0482">Metalloprotease</keyword>
<evidence type="ECO:0000256" key="4">
    <source>
        <dbReference type="ARBA" id="ARBA00023180"/>
    </source>
</evidence>
<dbReference type="STRING" id="135651.G0P9N1"/>
<feature type="binding site" evidence="6">
    <location>
        <position position="145"/>
    </location>
    <ligand>
        <name>Zn(2+)</name>
        <dbReference type="ChEBI" id="CHEBI:29105"/>
        <note>catalytic</note>
    </ligand>
</feature>
<keyword evidence="2 5" id="KW-0964">Secreted</keyword>
<accession>G0P9N1</accession>
<gene>
    <name evidence="9" type="ORF">CAEBREN_18554</name>
</gene>
<dbReference type="InterPro" id="IPR006026">
    <property type="entry name" value="Peptidase_Metallo"/>
</dbReference>
<feature type="chain" id="PRO_5005130749" description="Zinc metalloproteinase" evidence="5 7">
    <location>
        <begin position="19"/>
        <end position="399"/>
    </location>
</feature>
<dbReference type="PRINTS" id="PR00480">
    <property type="entry name" value="ASTACIN"/>
</dbReference>
<dbReference type="OrthoDB" id="291007at2759"/>
<keyword evidence="3 6" id="KW-1015">Disulfide bond</keyword>
<dbReference type="AlphaFoldDB" id="G0P9N1"/>
<feature type="disulfide bond" evidence="6">
    <location>
        <begin position="111"/>
        <end position="133"/>
    </location>
</feature>
<dbReference type="SUPFAM" id="SSF55486">
    <property type="entry name" value="Metalloproteases ('zincins'), catalytic domain"/>
    <property type="match status" value="1"/>
</dbReference>
<keyword evidence="4" id="KW-0325">Glycoprotein</keyword>
<evidence type="ECO:0000256" key="3">
    <source>
        <dbReference type="ARBA" id="ARBA00023157"/>
    </source>
</evidence>
<dbReference type="InterPro" id="IPR017050">
    <property type="entry name" value="Metallopeptidase_nem"/>
</dbReference>
<dbReference type="Pfam" id="PF01400">
    <property type="entry name" value="Astacin"/>
    <property type="match status" value="1"/>
</dbReference>
<keyword evidence="6 7" id="KW-0479">Metal-binding</keyword>
<dbReference type="PANTHER" id="PTHR10127">
    <property type="entry name" value="DISCOIDIN, CUB, EGF, LAMININ , AND ZINC METALLOPROTEASE DOMAIN CONTAINING"/>
    <property type="match status" value="1"/>
</dbReference>
<proteinExistence type="predicted"/>
<dbReference type="PROSITE" id="PS51864">
    <property type="entry name" value="ASTACIN"/>
    <property type="match status" value="1"/>
</dbReference>
<dbReference type="InParanoid" id="G0P9N1"/>
<evidence type="ECO:0000259" key="8">
    <source>
        <dbReference type="PROSITE" id="PS51864"/>
    </source>
</evidence>
<dbReference type="InterPro" id="IPR001506">
    <property type="entry name" value="Peptidase_M12A"/>
</dbReference>
<evidence type="ECO:0000256" key="2">
    <source>
        <dbReference type="ARBA" id="ARBA00022525"/>
    </source>
</evidence>
<keyword evidence="6 7" id="KW-0862">Zinc</keyword>
<dbReference type="InterPro" id="IPR024079">
    <property type="entry name" value="MetalloPept_cat_dom_sf"/>
</dbReference>
<dbReference type="PIRSF" id="PIRSF036365">
    <property type="entry name" value="Astacin_nematoda"/>
    <property type="match status" value="1"/>
</dbReference>
<evidence type="ECO:0000313" key="10">
    <source>
        <dbReference type="Proteomes" id="UP000008068"/>
    </source>
</evidence>
<name>G0P9N1_CAEBE</name>
<sequence>MNLFILFLSVILLKESVSEEIVAHFPTRHGLRHRNREKRQVLLFPNKEQELFKWPNNTVHYYFDEYEFDMSVKEPVLLAMEMISNHTCIKFTTEPSDLVIKMISDDSKNYCYAAIGHQGRGDTTQVFSFNAACYSAGMAAHELIHSLGFIHAHQRSDRDQYLKFRKDLDSLDEEYRMQYDIYKDQEILVPYDYGSIMQYIDTADEYAPVHKNRFMRKAMGSLIIAYYDYLMINKYYECSCGENNGLKCLNDGYPNPANCSQCNCPLGFGGDDCSQRPEPGATLEAKEEWQNTTIALDAGYREEIAGKRSQFDYIYHYLWITAPANKTTEIRVNSFKEEKCSSNCQFGGVEIKTNPDPKLTSPRLCCDDTTTQRSLHTPTIVMAFNSEGLDEYTISYRYK</sequence>
<feature type="domain" description="Peptidase M12A" evidence="8">
    <location>
        <begin position="40"/>
        <end position="239"/>
    </location>
</feature>
<feature type="binding site" evidence="6">
    <location>
        <position position="151"/>
    </location>
    <ligand>
        <name>Zn(2+)</name>
        <dbReference type="ChEBI" id="CHEBI:29105"/>
        <note>catalytic</note>
    </ligand>
</feature>
<dbReference type="MEROPS" id="M12.A43"/>
<comment type="cofactor">
    <cofactor evidence="6 7">
        <name>Zn(2+)</name>
        <dbReference type="ChEBI" id="CHEBI:29105"/>
    </cofactor>
    <text evidence="6 7">Binds 1 zinc ion per subunit.</text>
</comment>
<dbReference type="Proteomes" id="UP000008068">
    <property type="component" value="Unassembled WGS sequence"/>
</dbReference>
<dbReference type="EMBL" id="GL380156">
    <property type="protein sequence ID" value="EGT48694.1"/>
    <property type="molecule type" value="Genomic_DNA"/>
</dbReference>
<feature type="binding site" evidence="6">
    <location>
        <position position="141"/>
    </location>
    <ligand>
        <name>Zn(2+)</name>
        <dbReference type="ChEBI" id="CHEBI:29105"/>
        <note>catalytic</note>
    </ligand>
</feature>
<feature type="signal peptide" evidence="5 7">
    <location>
        <begin position="1"/>
        <end position="18"/>
    </location>
</feature>
<dbReference type="eggNOG" id="KOG3714">
    <property type="taxonomic scope" value="Eukaryota"/>
</dbReference>
<dbReference type="GO" id="GO:0018996">
    <property type="term" value="P:molting cycle, collagen and cuticulin-based cuticle"/>
    <property type="evidence" value="ECO:0007669"/>
    <property type="project" value="InterPro"/>
</dbReference>
<feature type="active site" evidence="6">
    <location>
        <position position="142"/>
    </location>
</feature>
<reference evidence="10" key="1">
    <citation type="submission" date="2011-07" db="EMBL/GenBank/DDBJ databases">
        <authorList>
            <consortium name="Caenorhabditis brenneri Sequencing and Analysis Consortium"/>
            <person name="Wilson R.K."/>
        </authorList>
    </citation>
    <scope>NUCLEOTIDE SEQUENCE [LARGE SCALE GENOMIC DNA]</scope>
    <source>
        <strain evidence="10">PB2801</strain>
    </source>
</reference>
<evidence type="ECO:0000256" key="7">
    <source>
        <dbReference type="RuleBase" id="RU361183"/>
    </source>
</evidence>
<comment type="caution">
    <text evidence="6">Lacks conserved residue(s) required for the propagation of feature annotation.</text>
</comment>
<evidence type="ECO:0000256" key="6">
    <source>
        <dbReference type="PROSITE-ProRule" id="PRU01211"/>
    </source>
</evidence>
<evidence type="ECO:0000256" key="5">
    <source>
        <dbReference type="PIRNR" id="PIRNR036365"/>
    </source>
</evidence>
<dbReference type="OMA" id="INKYYEC"/>
<keyword evidence="6 7" id="KW-0645">Protease</keyword>
<dbReference type="GO" id="GO:0005576">
    <property type="term" value="C:extracellular region"/>
    <property type="evidence" value="ECO:0007669"/>
    <property type="project" value="UniProtKB-SubCell"/>
</dbReference>